<protein>
    <submittedName>
        <fullName evidence="1">Uncharacterized protein</fullName>
    </submittedName>
</protein>
<proteinExistence type="predicted"/>
<gene>
    <name evidence="1" type="ORF">DFQ27_004266</name>
</gene>
<evidence type="ECO:0000313" key="2">
    <source>
        <dbReference type="Proteomes" id="UP000807716"/>
    </source>
</evidence>
<dbReference type="Gene3D" id="3.10.129.10">
    <property type="entry name" value="Hotdog Thioesterase"/>
    <property type="match status" value="1"/>
</dbReference>
<accession>A0A9P6QNB2</accession>
<reference evidence="1" key="1">
    <citation type="journal article" date="2020" name="Fungal Divers.">
        <title>Resolving the Mortierellaceae phylogeny through synthesis of multi-gene phylogenetics and phylogenomics.</title>
        <authorList>
            <person name="Vandepol N."/>
            <person name="Liber J."/>
            <person name="Desiro A."/>
            <person name="Na H."/>
            <person name="Kennedy M."/>
            <person name="Barry K."/>
            <person name="Grigoriev I.V."/>
            <person name="Miller A.N."/>
            <person name="O'Donnell K."/>
            <person name="Stajich J.E."/>
            <person name="Bonito G."/>
        </authorList>
    </citation>
    <scope>NUCLEOTIDE SEQUENCE</scope>
    <source>
        <strain evidence="1">BC1065</strain>
    </source>
</reference>
<comment type="caution">
    <text evidence="1">The sequence shown here is derived from an EMBL/GenBank/DDBJ whole genome shotgun (WGS) entry which is preliminary data.</text>
</comment>
<sequence length="390" mass="44456">MSTESQHDPQVSTYPVPIRTPDIIFSQPTSNLRWIETTTDGRHLEALFLLVDDARDAHIRQLLSVFPTLKDKNRVVRFANVKLNQHDPEHYRPDPLSMGRTRPRFRTLYRLETRFVGMGRTSVTFNHRFLTVPRSQAERDFNNRDEDSQYATLEEGDEPERLIATAEGSIVFIQWQQDPNTGRRFFKSTPGIFEDPSLVAPPITNFCMEQHPQKRSASEPRPANAFRLPIILRKSDEDELGHVTNSKYVALLNDVIQYGLNFGYYANGTGPNKTSKDLAVYPQLPEILPVNGADASAVAVPAGSTFYRNAKVHELYVGYERELKVQPGIYAWSWVEKDRVVVPNHGFGGEDTAFDVIRFEICNKDAKGQEQLLSICRAIIREDTHLKAQL</sequence>
<evidence type="ECO:0000313" key="1">
    <source>
        <dbReference type="EMBL" id="KAG0270554.1"/>
    </source>
</evidence>
<dbReference type="SUPFAM" id="SSF54637">
    <property type="entry name" value="Thioesterase/thiol ester dehydrase-isomerase"/>
    <property type="match status" value="1"/>
</dbReference>
<keyword evidence="2" id="KW-1185">Reference proteome</keyword>
<name>A0A9P6QNB2_9FUNG</name>
<dbReference type="Proteomes" id="UP000807716">
    <property type="component" value="Unassembled WGS sequence"/>
</dbReference>
<organism evidence="1 2">
    <name type="scientific">Actinomortierella ambigua</name>
    <dbReference type="NCBI Taxonomy" id="1343610"/>
    <lineage>
        <taxon>Eukaryota</taxon>
        <taxon>Fungi</taxon>
        <taxon>Fungi incertae sedis</taxon>
        <taxon>Mucoromycota</taxon>
        <taxon>Mortierellomycotina</taxon>
        <taxon>Mortierellomycetes</taxon>
        <taxon>Mortierellales</taxon>
        <taxon>Mortierellaceae</taxon>
        <taxon>Actinomortierella</taxon>
    </lineage>
</organism>
<dbReference type="EMBL" id="JAAAJB010000003">
    <property type="protein sequence ID" value="KAG0270554.1"/>
    <property type="molecule type" value="Genomic_DNA"/>
</dbReference>
<dbReference type="InterPro" id="IPR029069">
    <property type="entry name" value="HotDog_dom_sf"/>
</dbReference>
<dbReference type="OrthoDB" id="2308728at2759"/>
<dbReference type="AlphaFoldDB" id="A0A9P6QNB2"/>